<name>A0ACC1S3K8_9HYPO</name>
<sequence length="692" mass="77003">MEEEDDDPDDMIEDEGCIIAATIVAGGANWVSPTYAAILKSPGLGISSEVKVEYVRGIDSTISGSRDSIAPLWICLQQLRFGSHGFQEIYHQCIHKRLALCQLMQEKGIAVEAPVSTLDVLIRGQVISDILCRKWGIKHISRGTHLLTIQPSVSTLDLQGLVQDLIKVDPGCLALPRFPVANEEFARDDRAMCRTLTKLIKNVVDHFRCVTAKSGGYPLNLALYSALGPVLGHFLPLDLPSDWIKHKSREIQDEYRAGYGINPQDYASFPSCFTNGSTMGNTVALHTAMAQFPDAHVYYSNATHYSIKKIIRDNDNFTGLWSREKRPRRFIEIPSDSLGRIKAQELVERACRDRDSCAANSEKYQVVLMCNLGSTFVGGRDDIIGLRQKLAAHGIEVAHTHVDGALELGFSTDVVLGKPGINSRNRLPVVQGITLSHHKAMGLMVSGLVICHSPMGQLMPRETAIDPRAVLETWLFRQMYSPKDSRRIRQYCSSNTDRLRDGLRKAGVPLRFNETSLITVLERIPPWLIANFHLAPEGDWVHFITMPHITLSMIDTFVARIAEVDLHFNDMFERLKGSFEGVLGHEVSFRRIRPSDNSLLAHIAAMTAGGEAIDADWLKNYIHDAVSFAAVQPSDAERPLVVFLAHADADRYLTLGPVLVSMPGCWDTSRLDTLGAIGYRWLARSMKLNIML</sequence>
<evidence type="ECO:0000313" key="2">
    <source>
        <dbReference type="Proteomes" id="UP001148629"/>
    </source>
</evidence>
<dbReference type="EMBL" id="JANRMS010001079">
    <property type="protein sequence ID" value="KAJ3531277.1"/>
    <property type="molecule type" value="Genomic_DNA"/>
</dbReference>
<keyword evidence="2" id="KW-1185">Reference proteome</keyword>
<reference evidence="1" key="1">
    <citation type="submission" date="2022-08" db="EMBL/GenBank/DDBJ databases">
        <title>Genome Sequence of Fusarium decemcellulare.</title>
        <authorList>
            <person name="Buettner E."/>
        </authorList>
    </citation>
    <scope>NUCLEOTIDE SEQUENCE</scope>
    <source>
        <strain evidence="1">Babe19</strain>
    </source>
</reference>
<organism evidence="1 2">
    <name type="scientific">Fusarium decemcellulare</name>
    <dbReference type="NCBI Taxonomy" id="57161"/>
    <lineage>
        <taxon>Eukaryota</taxon>
        <taxon>Fungi</taxon>
        <taxon>Dikarya</taxon>
        <taxon>Ascomycota</taxon>
        <taxon>Pezizomycotina</taxon>
        <taxon>Sordariomycetes</taxon>
        <taxon>Hypocreomycetidae</taxon>
        <taxon>Hypocreales</taxon>
        <taxon>Nectriaceae</taxon>
        <taxon>Fusarium</taxon>
        <taxon>Fusarium decemcellulare species complex</taxon>
    </lineage>
</organism>
<evidence type="ECO:0000313" key="1">
    <source>
        <dbReference type="EMBL" id="KAJ3531277.1"/>
    </source>
</evidence>
<proteinExistence type="predicted"/>
<gene>
    <name evidence="1" type="ORF">NM208_g8950</name>
</gene>
<protein>
    <submittedName>
        <fullName evidence="1">Uncharacterized protein</fullName>
    </submittedName>
</protein>
<accession>A0ACC1S3K8</accession>
<comment type="caution">
    <text evidence="1">The sequence shown here is derived from an EMBL/GenBank/DDBJ whole genome shotgun (WGS) entry which is preliminary data.</text>
</comment>
<dbReference type="Proteomes" id="UP001148629">
    <property type="component" value="Unassembled WGS sequence"/>
</dbReference>